<sequence length="93" mass="10142">MEIEFAAVVVFWRGPAPWHFVRVPEEHVPAIADAAAHVSYGWGMIPATVVLGSSTWSTSLWPKDGGYLVPLKTAARRAEGVEVDSAVTVRLRI</sequence>
<keyword evidence="2" id="KW-1185">Reference proteome</keyword>
<dbReference type="RefSeq" id="WP_107575652.1">
    <property type="nucleotide sequence ID" value="NZ_PZPL01000001.1"/>
</dbReference>
<evidence type="ECO:0000313" key="1">
    <source>
        <dbReference type="EMBL" id="PTL74512.1"/>
    </source>
</evidence>
<proteinExistence type="predicted"/>
<reference evidence="1 2" key="1">
    <citation type="submission" date="2018-03" db="EMBL/GenBank/DDBJ databases">
        <title>Bacteriophage NCPPB3778 and a type I-E CRISPR drive the evolution of the US Biological Select Agent, Rathayibacter toxicus.</title>
        <authorList>
            <person name="Davis E.W.II."/>
            <person name="Tabima J.F."/>
            <person name="Weisberg A.J."/>
            <person name="Dantas Lopes L."/>
            <person name="Wiseman M.S."/>
            <person name="Wiseman M.S."/>
            <person name="Pupko T."/>
            <person name="Belcher M.S."/>
            <person name="Sechler A.J."/>
            <person name="Tancos M.A."/>
            <person name="Schroeder B.K."/>
            <person name="Murray T.D."/>
            <person name="Luster D.G."/>
            <person name="Schneider W.L."/>
            <person name="Rogers E."/>
            <person name="Andreote F.D."/>
            <person name="Grunwald N.J."/>
            <person name="Putnam M.L."/>
            <person name="Chang J.H."/>
        </authorList>
    </citation>
    <scope>NUCLEOTIDE SEQUENCE [LARGE SCALE GENOMIC DNA]</scope>
    <source>
        <strain evidence="1 2">DSM 15933</strain>
    </source>
</reference>
<name>A0A2T4UY86_9MICO</name>
<dbReference type="AlphaFoldDB" id="A0A2T4UY86"/>
<dbReference type="Proteomes" id="UP000241085">
    <property type="component" value="Unassembled WGS sequence"/>
</dbReference>
<dbReference type="EMBL" id="PZPL01000001">
    <property type="protein sequence ID" value="PTL74512.1"/>
    <property type="molecule type" value="Genomic_DNA"/>
</dbReference>
<evidence type="ECO:0000313" key="2">
    <source>
        <dbReference type="Proteomes" id="UP000241085"/>
    </source>
</evidence>
<protein>
    <submittedName>
        <fullName evidence="1">DUF1905 domain-containing protein</fullName>
    </submittedName>
</protein>
<comment type="caution">
    <text evidence="1">The sequence shown here is derived from an EMBL/GenBank/DDBJ whole genome shotgun (WGS) entry which is preliminary data.</text>
</comment>
<gene>
    <name evidence="1" type="ORF">C1I63_17935</name>
</gene>
<dbReference type="Gene3D" id="2.40.30.100">
    <property type="entry name" value="AF2212/PG0164-like"/>
    <property type="match status" value="1"/>
</dbReference>
<accession>A0A2T4UY86</accession>
<dbReference type="SUPFAM" id="SSF141694">
    <property type="entry name" value="AF2212/PG0164-like"/>
    <property type="match status" value="1"/>
</dbReference>
<dbReference type="InterPro" id="IPR015018">
    <property type="entry name" value="DUF1905"/>
</dbReference>
<organism evidence="1 2">
    <name type="scientific">Rathayibacter caricis DSM 15933</name>
    <dbReference type="NCBI Taxonomy" id="1328867"/>
    <lineage>
        <taxon>Bacteria</taxon>
        <taxon>Bacillati</taxon>
        <taxon>Actinomycetota</taxon>
        <taxon>Actinomycetes</taxon>
        <taxon>Micrococcales</taxon>
        <taxon>Microbacteriaceae</taxon>
        <taxon>Rathayibacter</taxon>
    </lineage>
</organism>
<dbReference type="InterPro" id="IPR037079">
    <property type="entry name" value="AF2212/PG0164-like_sf"/>
</dbReference>
<dbReference type="Pfam" id="PF08922">
    <property type="entry name" value="DUF1905"/>
    <property type="match status" value="1"/>
</dbReference>